<reference evidence="2" key="1">
    <citation type="submission" date="2025-08" db="UniProtKB">
        <authorList>
            <consortium name="RefSeq"/>
        </authorList>
    </citation>
    <scope>IDENTIFICATION</scope>
    <source>
        <tissue evidence="2">Whole insect</tissue>
    </source>
</reference>
<feature type="compositionally biased region" description="Polar residues" evidence="1">
    <location>
        <begin position="20"/>
        <end position="41"/>
    </location>
</feature>
<feature type="region of interest" description="Disordered" evidence="1">
    <location>
        <begin position="14"/>
        <end position="48"/>
    </location>
</feature>
<dbReference type="AlphaFoldDB" id="A0A6P7FZZ1"/>
<protein>
    <submittedName>
        <fullName evidence="2">Uncharacterized protein LOC114332806</fullName>
    </submittedName>
</protein>
<organism evidence="2">
    <name type="scientific">Diabrotica virgifera virgifera</name>
    <name type="common">western corn rootworm</name>
    <dbReference type="NCBI Taxonomy" id="50390"/>
    <lineage>
        <taxon>Eukaryota</taxon>
        <taxon>Metazoa</taxon>
        <taxon>Ecdysozoa</taxon>
        <taxon>Arthropoda</taxon>
        <taxon>Hexapoda</taxon>
        <taxon>Insecta</taxon>
        <taxon>Pterygota</taxon>
        <taxon>Neoptera</taxon>
        <taxon>Endopterygota</taxon>
        <taxon>Coleoptera</taxon>
        <taxon>Polyphaga</taxon>
        <taxon>Cucujiformia</taxon>
        <taxon>Chrysomeloidea</taxon>
        <taxon>Chrysomelidae</taxon>
        <taxon>Galerucinae</taxon>
        <taxon>Diabroticina</taxon>
        <taxon>Diabroticites</taxon>
        <taxon>Diabrotica</taxon>
    </lineage>
</organism>
<evidence type="ECO:0000256" key="1">
    <source>
        <dbReference type="SAM" id="MobiDB-lite"/>
    </source>
</evidence>
<feature type="compositionally biased region" description="Low complexity" evidence="1">
    <location>
        <begin position="140"/>
        <end position="152"/>
    </location>
</feature>
<dbReference type="RefSeq" id="XP_028138383.1">
    <property type="nucleotide sequence ID" value="XM_028282582.1"/>
</dbReference>
<feature type="region of interest" description="Disordered" evidence="1">
    <location>
        <begin position="131"/>
        <end position="168"/>
    </location>
</feature>
<name>A0A6P7FZZ1_DIAVI</name>
<proteinExistence type="predicted"/>
<dbReference type="InParanoid" id="A0A6P7FZZ1"/>
<evidence type="ECO:0000313" key="2">
    <source>
        <dbReference type="RefSeq" id="XP_028138383.1"/>
    </source>
</evidence>
<accession>A0A6P7FZZ1</accession>
<gene>
    <name evidence="2" type="primary">LOC114332806</name>
</gene>
<sequence length="201" mass="22837">MKDFDFEDKLDIKVEDIKNIPTSQESKTTTSSPLLQQNNPRMPSYPSMDFTKTELSPAAQTLKQMAEQHQHKNQMGLSFTAARSPYGEFQFQGSDYGSPNSIHKNSPTFPQPDMIKQEMIFQGNEYDMKRKNPGIYKQQYSPYSSPSASNAAENEEGDEENKMSHAEGKTALQLAATYVEQQKEATAIDVMIIKKWHDFAH</sequence>